<dbReference type="SUPFAM" id="SSF55729">
    <property type="entry name" value="Acyl-CoA N-acyltransferases (Nat)"/>
    <property type="match status" value="1"/>
</dbReference>
<feature type="domain" description="N-acetyltransferase" evidence="3">
    <location>
        <begin position="1"/>
        <end position="150"/>
    </location>
</feature>
<dbReference type="OrthoDB" id="9797456at2"/>
<comment type="caution">
    <text evidence="4">The sequence shown here is derived from an EMBL/GenBank/DDBJ whole genome shotgun (WGS) entry which is preliminary data.</text>
</comment>
<dbReference type="Gene3D" id="3.40.630.30">
    <property type="match status" value="1"/>
</dbReference>
<keyword evidence="2" id="KW-0012">Acyltransferase</keyword>
<proteinExistence type="predicted"/>
<organism evidence="4 5">
    <name type="scientific">Labrys okinawensis</name>
    <dbReference type="NCBI Taxonomy" id="346911"/>
    <lineage>
        <taxon>Bacteria</taxon>
        <taxon>Pseudomonadati</taxon>
        <taxon>Pseudomonadota</taxon>
        <taxon>Alphaproteobacteria</taxon>
        <taxon>Hyphomicrobiales</taxon>
        <taxon>Xanthobacteraceae</taxon>
        <taxon>Labrys</taxon>
    </lineage>
</organism>
<dbReference type="CDD" id="cd04301">
    <property type="entry name" value="NAT_SF"/>
    <property type="match status" value="1"/>
</dbReference>
<keyword evidence="5" id="KW-1185">Reference proteome</keyword>
<evidence type="ECO:0000256" key="2">
    <source>
        <dbReference type="ARBA" id="ARBA00023315"/>
    </source>
</evidence>
<evidence type="ECO:0000313" key="4">
    <source>
        <dbReference type="EMBL" id="PRH84592.1"/>
    </source>
</evidence>
<protein>
    <submittedName>
        <fullName evidence="4">GNAT family N-acetyltransferase</fullName>
    </submittedName>
</protein>
<dbReference type="PANTHER" id="PTHR43877">
    <property type="entry name" value="AMINOALKYLPHOSPHONATE N-ACETYLTRANSFERASE-RELATED-RELATED"/>
    <property type="match status" value="1"/>
</dbReference>
<sequence>MNLRRATRTEIPAITALQQAAYAPLKQRIGMALPPHDADFAALFETMEIWVSGPSEAPEAALIIEPKPDHLLIWSLAVAPAFKGLRLGSSLLDFAEDRARREGHGLVRLYTNERFTENVAWYRRRGYAIERIEERPDRRIVHFSREVAGATA</sequence>
<dbReference type="EMBL" id="PUEJ01000012">
    <property type="protein sequence ID" value="PRH84592.1"/>
    <property type="molecule type" value="Genomic_DNA"/>
</dbReference>
<accession>A0A2S9Q5F7</accession>
<dbReference type="InterPro" id="IPR016181">
    <property type="entry name" value="Acyl_CoA_acyltransferase"/>
</dbReference>
<dbReference type="GO" id="GO:0016747">
    <property type="term" value="F:acyltransferase activity, transferring groups other than amino-acyl groups"/>
    <property type="evidence" value="ECO:0007669"/>
    <property type="project" value="InterPro"/>
</dbReference>
<dbReference type="Pfam" id="PF00583">
    <property type="entry name" value="Acetyltransf_1"/>
    <property type="match status" value="1"/>
</dbReference>
<name>A0A2S9Q5F7_9HYPH</name>
<dbReference type="PROSITE" id="PS51186">
    <property type="entry name" value="GNAT"/>
    <property type="match status" value="1"/>
</dbReference>
<reference evidence="4 5" key="1">
    <citation type="submission" date="2018-02" db="EMBL/GenBank/DDBJ databases">
        <title>Whole genome sequencing of endophytic bacterium.</title>
        <authorList>
            <person name="Eedara R."/>
            <person name="Podile A.R."/>
        </authorList>
    </citation>
    <scope>NUCLEOTIDE SEQUENCE [LARGE SCALE GENOMIC DNA]</scope>
    <source>
        <strain evidence="4 5">RP1T</strain>
    </source>
</reference>
<dbReference type="InterPro" id="IPR050832">
    <property type="entry name" value="Bact_Acetyltransf"/>
</dbReference>
<gene>
    <name evidence="4" type="ORF">C5L14_25655</name>
</gene>
<dbReference type="Proteomes" id="UP000237682">
    <property type="component" value="Unassembled WGS sequence"/>
</dbReference>
<dbReference type="AlphaFoldDB" id="A0A2S9Q5F7"/>
<keyword evidence="1 4" id="KW-0808">Transferase</keyword>
<dbReference type="InterPro" id="IPR000182">
    <property type="entry name" value="GNAT_dom"/>
</dbReference>
<evidence type="ECO:0000259" key="3">
    <source>
        <dbReference type="PROSITE" id="PS51186"/>
    </source>
</evidence>
<evidence type="ECO:0000256" key="1">
    <source>
        <dbReference type="ARBA" id="ARBA00022679"/>
    </source>
</evidence>
<evidence type="ECO:0000313" key="5">
    <source>
        <dbReference type="Proteomes" id="UP000237682"/>
    </source>
</evidence>
<dbReference type="RefSeq" id="WP_105864920.1">
    <property type="nucleotide sequence ID" value="NZ_PUEJ01000012.1"/>
</dbReference>